<keyword evidence="7" id="KW-0406">Ion transport</keyword>
<dbReference type="RefSeq" id="WP_133245721.1">
    <property type="nucleotide sequence ID" value="NZ_BFBR01000002.1"/>
</dbReference>
<keyword evidence="6" id="KW-0408">Iron</keyword>
<evidence type="ECO:0000256" key="1">
    <source>
        <dbReference type="ARBA" id="ARBA00004571"/>
    </source>
</evidence>
<evidence type="ECO:0000256" key="3">
    <source>
        <dbReference type="ARBA" id="ARBA00022452"/>
    </source>
</evidence>
<evidence type="ECO:0000256" key="2">
    <source>
        <dbReference type="ARBA" id="ARBA00022448"/>
    </source>
</evidence>
<evidence type="ECO:0000313" key="16">
    <source>
        <dbReference type="Proteomes" id="UP000245086"/>
    </source>
</evidence>
<evidence type="ECO:0000256" key="7">
    <source>
        <dbReference type="ARBA" id="ARBA00023065"/>
    </source>
</evidence>
<keyword evidence="3 11" id="KW-1134">Transmembrane beta strand</keyword>
<comment type="similarity">
    <text evidence="11 12">Belongs to the TonB-dependent receptor family.</text>
</comment>
<name>A0A2P2E8B7_9PROT</name>
<feature type="domain" description="TonB-dependent receptor-like beta-barrel" evidence="13">
    <location>
        <begin position="353"/>
        <end position="665"/>
    </location>
</feature>
<keyword evidence="15" id="KW-0675">Receptor</keyword>
<accession>A0A2P2E8B7</accession>
<dbReference type="Pfam" id="PF07715">
    <property type="entry name" value="Plug"/>
    <property type="match status" value="1"/>
</dbReference>
<dbReference type="AlphaFoldDB" id="A0A2P2E8B7"/>
<feature type="domain" description="TonB-dependent receptor plug" evidence="14">
    <location>
        <begin position="63"/>
        <end position="150"/>
    </location>
</feature>
<proteinExistence type="inferred from homology"/>
<evidence type="ECO:0000256" key="5">
    <source>
        <dbReference type="ARBA" id="ARBA00022692"/>
    </source>
</evidence>
<sequence length="711" mass="77456">MTLSLALFALAQASQTPVATVPEEASGLEIHRHDSPHVEVVTVRGRRESRFDAPVAAVTLPGTGLANVDDVVTAVPGVWMVNDQDPGTNILSIRGATTDRLQQASVAMVLDGVPLADTELFTPRLFDVVSVEVLKGPQGALYGKNAAGGVIGIRTRLEGSYLGVTAGNGGLAEIDAAHDVALGDRWTLRAAGLWSQADGWIKNTTLNRLVDAVETRAGRLRLSGTALGWQIDTKFQYLEDEGGAAWASSNNVTGKAKGRLSGAVLMNPIGDYPGSSWRRWGQGSVLLAHPWAGGTVSVMVARDSYAKRWDEELDYRPGPLTFFGFPAFPNGIQPIRQPIDIAATTAEVRWISDGADKLTQQWGAFLQKTDKDRTDDFGPLLFGAPAPRYLTRSNQISAYGALGYRVSPVIKLEVQGRFDRDDRSQTILSRVNGPVISRREGTFERFQPRMSLQWLKDGQNLFVSYGEAFRPGGFNPTPAASSIWQATYRPEITSSLELGWKQRLPIWAGQFELNLFSNQVEDYQNYTFIDNQSVTLNVDEVTVKGWEASLAIQPVVGLDLAASYALADTKIQRFIATDPLLGSPATRDYSGKAIPNAPRDTGRVTARYGLPLGGFSLTGQIAANYAGKTYYEIDNVLYSPARWWTDLTVTAVHQDWTLSLGVQNLEDKRWAISAFGQGMTGLLAGLGPGGPFDTFTINRGRKVTLSLRREF</sequence>
<evidence type="ECO:0000256" key="8">
    <source>
        <dbReference type="ARBA" id="ARBA00023077"/>
    </source>
</evidence>
<comment type="caution">
    <text evidence="15">The sequence shown here is derived from an EMBL/GenBank/DDBJ whole genome shotgun (WGS) entry which is preliminary data.</text>
</comment>
<evidence type="ECO:0000256" key="4">
    <source>
        <dbReference type="ARBA" id="ARBA00022496"/>
    </source>
</evidence>
<dbReference type="GO" id="GO:0009279">
    <property type="term" value="C:cell outer membrane"/>
    <property type="evidence" value="ECO:0007669"/>
    <property type="project" value="UniProtKB-SubCell"/>
</dbReference>
<dbReference type="SUPFAM" id="SSF56935">
    <property type="entry name" value="Porins"/>
    <property type="match status" value="1"/>
</dbReference>
<keyword evidence="16" id="KW-1185">Reference proteome</keyword>
<dbReference type="InterPro" id="IPR012910">
    <property type="entry name" value="Plug_dom"/>
</dbReference>
<keyword evidence="9 11" id="KW-0472">Membrane</keyword>
<keyword evidence="5 11" id="KW-0812">Transmembrane</keyword>
<evidence type="ECO:0000256" key="10">
    <source>
        <dbReference type="ARBA" id="ARBA00023237"/>
    </source>
</evidence>
<protein>
    <submittedName>
        <fullName evidence="15">Pesticin receptor</fullName>
    </submittedName>
</protein>
<organism evidence="15 16">
    <name type="scientific">Candidatus Phycosocius bacilliformis</name>
    <dbReference type="NCBI Taxonomy" id="1445552"/>
    <lineage>
        <taxon>Bacteria</taxon>
        <taxon>Pseudomonadati</taxon>
        <taxon>Pseudomonadota</taxon>
        <taxon>Alphaproteobacteria</taxon>
        <taxon>Caulobacterales</taxon>
        <taxon>Caulobacterales incertae sedis</taxon>
        <taxon>Candidatus Phycosocius</taxon>
    </lineage>
</organism>
<reference evidence="15 16" key="1">
    <citation type="journal article" date="2018" name="Genome Announc.">
        <title>Draft Genome Sequence of "Candidatus Phycosocius bacilliformis," an Alphaproteobacterial Ectosymbiont of the Hydrocarbon-Producing Green Alga Botryococcus braunii.</title>
        <authorList>
            <person name="Tanabe Y."/>
            <person name="Yamaguchi H."/>
            <person name="Watanabe M.M."/>
        </authorList>
    </citation>
    <scope>NUCLEOTIDE SEQUENCE [LARGE SCALE GENOMIC DNA]</scope>
    <source>
        <strain evidence="15 16">BOTRYCO-2</strain>
    </source>
</reference>
<evidence type="ECO:0000256" key="12">
    <source>
        <dbReference type="RuleBase" id="RU003357"/>
    </source>
</evidence>
<comment type="subcellular location">
    <subcellularLocation>
        <location evidence="1 11">Cell outer membrane</location>
        <topology evidence="1 11">Multi-pass membrane protein</topology>
    </subcellularLocation>
</comment>
<evidence type="ECO:0000256" key="11">
    <source>
        <dbReference type="PROSITE-ProRule" id="PRU01360"/>
    </source>
</evidence>
<dbReference type="InterPro" id="IPR039426">
    <property type="entry name" value="TonB-dep_rcpt-like"/>
</dbReference>
<evidence type="ECO:0000256" key="9">
    <source>
        <dbReference type="ARBA" id="ARBA00023136"/>
    </source>
</evidence>
<gene>
    <name evidence="15" type="primary">fyuA_2</name>
    <name evidence="15" type="ORF">PbB2_00968</name>
</gene>
<dbReference type="InterPro" id="IPR000531">
    <property type="entry name" value="Beta-barrel_TonB"/>
</dbReference>
<evidence type="ECO:0000313" key="15">
    <source>
        <dbReference type="EMBL" id="GBF57303.1"/>
    </source>
</evidence>
<dbReference type="Gene3D" id="2.40.170.20">
    <property type="entry name" value="TonB-dependent receptor, beta-barrel domain"/>
    <property type="match status" value="1"/>
</dbReference>
<evidence type="ECO:0000259" key="13">
    <source>
        <dbReference type="Pfam" id="PF00593"/>
    </source>
</evidence>
<dbReference type="InterPro" id="IPR036942">
    <property type="entry name" value="Beta-barrel_TonB_sf"/>
</dbReference>
<dbReference type="Pfam" id="PF00593">
    <property type="entry name" value="TonB_dep_Rec_b-barrel"/>
    <property type="match status" value="1"/>
</dbReference>
<keyword evidence="2 11" id="KW-0813">Transport</keyword>
<keyword evidence="8 12" id="KW-0798">TonB box</keyword>
<dbReference type="GO" id="GO:0006826">
    <property type="term" value="P:iron ion transport"/>
    <property type="evidence" value="ECO:0007669"/>
    <property type="project" value="UniProtKB-KW"/>
</dbReference>
<dbReference type="PANTHER" id="PTHR32552">
    <property type="entry name" value="FERRICHROME IRON RECEPTOR-RELATED"/>
    <property type="match status" value="1"/>
</dbReference>
<dbReference type="Proteomes" id="UP000245086">
    <property type="component" value="Unassembled WGS sequence"/>
</dbReference>
<dbReference type="PANTHER" id="PTHR32552:SF81">
    <property type="entry name" value="TONB-DEPENDENT OUTER MEMBRANE RECEPTOR"/>
    <property type="match status" value="1"/>
</dbReference>
<evidence type="ECO:0000256" key="6">
    <source>
        <dbReference type="ARBA" id="ARBA00023004"/>
    </source>
</evidence>
<evidence type="ECO:0000259" key="14">
    <source>
        <dbReference type="Pfam" id="PF07715"/>
    </source>
</evidence>
<dbReference type="PROSITE" id="PS52016">
    <property type="entry name" value="TONB_DEPENDENT_REC_3"/>
    <property type="match status" value="1"/>
</dbReference>
<keyword evidence="4" id="KW-0410">Iron transport</keyword>
<dbReference type="EMBL" id="BFBR01000002">
    <property type="protein sequence ID" value="GBF57303.1"/>
    <property type="molecule type" value="Genomic_DNA"/>
</dbReference>
<keyword evidence="10 11" id="KW-0998">Cell outer membrane</keyword>